<sequence>MKFAIDFCEGKCNQALFPATNDRNTFVHAVKVSALIPNPFQEKWVCCVPINFTPVNIAEQYEDGTQRSIQFKNAKVTECGCVI</sequence>
<keyword evidence="3" id="KW-0339">Growth factor</keyword>
<accession>A0A238BLL3</accession>
<evidence type="ECO:0000259" key="4">
    <source>
        <dbReference type="PROSITE" id="PS51362"/>
    </source>
</evidence>
<keyword evidence="6" id="KW-1185">Reference proteome</keyword>
<dbReference type="Gene3D" id="2.10.90.10">
    <property type="entry name" value="Cystine-knot cytokines"/>
    <property type="match status" value="1"/>
</dbReference>
<reference evidence="5 6" key="1">
    <citation type="submission" date="2015-12" db="EMBL/GenBank/DDBJ databases">
        <title>Draft genome of the nematode, Onchocerca flexuosa.</title>
        <authorList>
            <person name="Mitreva M."/>
        </authorList>
    </citation>
    <scope>NUCLEOTIDE SEQUENCE [LARGE SCALE GENOMIC DNA]</scope>
    <source>
        <strain evidence="5">Red Deer</strain>
    </source>
</reference>
<proteinExistence type="inferred from homology"/>
<evidence type="ECO:0000313" key="5">
    <source>
        <dbReference type="EMBL" id="OZC06103.1"/>
    </source>
</evidence>
<dbReference type="InterPro" id="IPR029034">
    <property type="entry name" value="Cystine-knot_cytokine"/>
</dbReference>
<gene>
    <name evidence="5" type="ORF">X798_06917</name>
</gene>
<dbReference type="Proteomes" id="UP000242913">
    <property type="component" value="Unassembled WGS sequence"/>
</dbReference>
<evidence type="ECO:0000313" key="6">
    <source>
        <dbReference type="Proteomes" id="UP000242913"/>
    </source>
</evidence>
<evidence type="ECO:0000256" key="3">
    <source>
        <dbReference type="RuleBase" id="RU000354"/>
    </source>
</evidence>
<dbReference type="EMBL" id="KZ270224">
    <property type="protein sequence ID" value="OZC06103.1"/>
    <property type="molecule type" value="Genomic_DNA"/>
</dbReference>
<dbReference type="SUPFAM" id="SSF57501">
    <property type="entry name" value="Cystine-knot cytokines"/>
    <property type="match status" value="1"/>
</dbReference>
<dbReference type="InterPro" id="IPR001839">
    <property type="entry name" value="TGF-b_C"/>
</dbReference>
<dbReference type="Pfam" id="PF00019">
    <property type="entry name" value="TGF_beta"/>
    <property type="match status" value="1"/>
</dbReference>
<dbReference type="GO" id="GO:0008083">
    <property type="term" value="F:growth factor activity"/>
    <property type="evidence" value="ECO:0007669"/>
    <property type="project" value="UniProtKB-KW"/>
</dbReference>
<comment type="similarity">
    <text evidence="3">Belongs to the TGF-beta family.</text>
</comment>
<dbReference type="PROSITE" id="PS51362">
    <property type="entry name" value="TGF_BETA_2"/>
    <property type="match status" value="1"/>
</dbReference>
<dbReference type="OrthoDB" id="5818635at2759"/>
<comment type="subcellular location">
    <subcellularLocation>
        <location evidence="1">Secreted</location>
    </subcellularLocation>
</comment>
<evidence type="ECO:0000256" key="1">
    <source>
        <dbReference type="ARBA" id="ARBA00004613"/>
    </source>
</evidence>
<name>A0A238BLL3_9BILA</name>
<evidence type="ECO:0000256" key="2">
    <source>
        <dbReference type="ARBA" id="ARBA00022525"/>
    </source>
</evidence>
<protein>
    <recommendedName>
        <fullName evidence="4">TGF-beta family profile domain-containing protein</fullName>
    </recommendedName>
</protein>
<keyword evidence="2" id="KW-0964">Secreted</keyword>
<dbReference type="GO" id="GO:0005576">
    <property type="term" value="C:extracellular region"/>
    <property type="evidence" value="ECO:0007669"/>
    <property type="project" value="UniProtKB-SubCell"/>
</dbReference>
<feature type="domain" description="TGF-beta family profile" evidence="4">
    <location>
        <begin position="1"/>
        <end position="82"/>
    </location>
</feature>
<organism evidence="5 6">
    <name type="scientific">Onchocerca flexuosa</name>
    <dbReference type="NCBI Taxonomy" id="387005"/>
    <lineage>
        <taxon>Eukaryota</taxon>
        <taxon>Metazoa</taxon>
        <taxon>Ecdysozoa</taxon>
        <taxon>Nematoda</taxon>
        <taxon>Chromadorea</taxon>
        <taxon>Rhabditida</taxon>
        <taxon>Spirurina</taxon>
        <taxon>Spiruromorpha</taxon>
        <taxon>Filarioidea</taxon>
        <taxon>Onchocercidae</taxon>
        <taxon>Onchocerca</taxon>
    </lineage>
</organism>
<dbReference type="AlphaFoldDB" id="A0A238BLL3"/>